<evidence type="ECO:0000256" key="8">
    <source>
        <dbReference type="ARBA" id="ARBA00023295"/>
    </source>
</evidence>
<evidence type="ECO:0000256" key="4">
    <source>
        <dbReference type="ARBA" id="ARBA00022512"/>
    </source>
</evidence>
<evidence type="ECO:0000313" key="15">
    <source>
        <dbReference type="EMBL" id="GER57170.1"/>
    </source>
</evidence>
<dbReference type="GO" id="GO:0010047">
    <property type="term" value="P:fruit dehiscence"/>
    <property type="evidence" value="ECO:0007669"/>
    <property type="project" value="UniProtKB-ARBA"/>
</dbReference>
<keyword evidence="4" id="KW-0134">Cell wall</keyword>
<evidence type="ECO:0000256" key="1">
    <source>
        <dbReference type="ARBA" id="ARBA00004191"/>
    </source>
</evidence>
<evidence type="ECO:0000256" key="2">
    <source>
        <dbReference type="ARBA" id="ARBA00008834"/>
    </source>
</evidence>
<evidence type="ECO:0000256" key="12">
    <source>
        <dbReference type="PROSITE-ProRule" id="PRU10052"/>
    </source>
</evidence>
<feature type="active site" evidence="12">
    <location>
        <position position="292"/>
    </location>
</feature>
<dbReference type="EMBL" id="BKCP01013181">
    <property type="protein sequence ID" value="GER57170.1"/>
    <property type="molecule type" value="Genomic_DNA"/>
</dbReference>
<dbReference type="SUPFAM" id="SSF51126">
    <property type="entry name" value="Pectin lyase-like"/>
    <property type="match status" value="1"/>
</dbReference>
<dbReference type="InterPro" id="IPR012334">
    <property type="entry name" value="Pectin_lyas_fold"/>
</dbReference>
<evidence type="ECO:0000256" key="5">
    <source>
        <dbReference type="ARBA" id="ARBA00022525"/>
    </source>
</evidence>
<dbReference type="GO" id="GO:0009901">
    <property type="term" value="P:anther dehiscence"/>
    <property type="evidence" value="ECO:0007669"/>
    <property type="project" value="UniProtKB-ARBA"/>
</dbReference>
<dbReference type="PANTHER" id="PTHR31375">
    <property type="match status" value="1"/>
</dbReference>
<feature type="chain" id="PRO_5022969362" description="endo-polygalacturonase" evidence="14">
    <location>
        <begin position="24"/>
        <end position="443"/>
    </location>
</feature>
<dbReference type="GO" id="GO:0004650">
    <property type="term" value="F:polygalacturonase activity"/>
    <property type="evidence" value="ECO:0007669"/>
    <property type="project" value="UniProtKB-EC"/>
</dbReference>
<name>A0A5A7RJ29_STRAF</name>
<dbReference type="EC" id="3.2.1.15" evidence="3"/>
<keyword evidence="8 13" id="KW-0326">Glycosidase</keyword>
<keyword evidence="6 14" id="KW-0732">Signal</keyword>
<dbReference type="Gene3D" id="2.160.20.10">
    <property type="entry name" value="Single-stranded right-handed beta-helix, Pectin lyase-like"/>
    <property type="match status" value="1"/>
</dbReference>
<organism evidence="15 16">
    <name type="scientific">Striga asiatica</name>
    <name type="common">Asiatic witchweed</name>
    <name type="synonym">Buchnera asiatica</name>
    <dbReference type="NCBI Taxonomy" id="4170"/>
    <lineage>
        <taxon>Eukaryota</taxon>
        <taxon>Viridiplantae</taxon>
        <taxon>Streptophyta</taxon>
        <taxon>Embryophyta</taxon>
        <taxon>Tracheophyta</taxon>
        <taxon>Spermatophyta</taxon>
        <taxon>Magnoliopsida</taxon>
        <taxon>eudicotyledons</taxon>
        <taxon>Gunneridae</taxon>
        <taxon>Pentapetalae</taxon>
        <taxon>asterids</taxon>
        <taxon>lamiids</taxon>
        <taxon>Lamiales</taxon>
        <taxon>Orobanchaceae</taxon>
        <taxon>Buchnereae</taxon>
        <taxon>Striga</taxon>
    </lineage>
</organism>
<evidence type="ECO:0000256" key="13">
    <source>
        <dbReference type="RuleBase" id="RU361169"/>
    </source>
</evidence>
<reference evidence="16" key="1">
    <citation type="journal article" date="2019" name="Curr. Biol.">
        <title>Genome Sequence of Striga asiatica Provides Insight into the Evolution of Plant Parasitism.</title>
        <authorList>
            <person name="Yoshida S."/>
            <person name="Kim S."/>
            <person name="Wafula E.K."/>
            <person name="Tanskanen J."/>
            <person name="Kim Y.M."/>
            <person name="Honaas L."/>
            <person name="Yang Z."/>
            <person name="Spallek T."/>
            <person name="Conn C.E."/>
            <person name="Ichihashi Y."/>
            <person name="Cheong K."/>
            <person name="Cui S."/>
            <person name="Der J.P."/>
            <person name="Gundlach H."/>
            <person name="Jiao Y."/>
            <person name="Hori C."/>
            <person name="Ishida J.K."/>
            <person name="Kasahara H."/>
            <person name="Kiba T."/>
            <person name="Kim M.S."/>
            <person name="Koo N."/>
            <person name="Laohavisit A."/>
            <person name="Lee Y.H."/>
            <person name="Lumba S."/>
            <person name="McCourt P."/>
            <person name="Mortimer J.C."/>
            <person name="Mutuku J.M."/>
            <person name="Nomura T."/>
            <person name="Sasaki-Sekimoto Y."/>
            <person name="Seto Y."/>
            <person name="Wang Y."/>
            <person name="Wakatake T."/>
            <person name="Sakakibara H."/>
            <person name="Demura T."/>
            <person name="Yamaguchi S."/>
            <person name="Yoneyama K."/>
            <person name="Manabe R.I."/>
            <person name="Nelson D.C."/>
            <person name="Schulman A.H."/>
            <person name="Timko M.P."/>
            <person name="dePamphilis C.W."/>
            <person name="Choi D."/>
            <person name="Shirasu K."/>
        </authorList>
    </citation>
    <scope>NUCLEOTIDE SEQUENCE [LARGE SCALE GENOMIC DNA]</scope>
    <source>
        <strain evidence="16">cv. UVA1</strain>
    </source>
</reference>
<dbReference type="InterPro" id="IPR011050">
    <property type="entry name" value="Pectin_lyase_fold/virulence"/>
</dbReference>
<dbReference type="GO" id="GO:0005975">
    <property type="term" value="P:carbohydrate metabolic process"/>
    <property type="evidence" value="ECO:0007669"/>
    <property type="project" value="InterPro"/>
</dbReference>
<accession>A0A5A7RJ29</accession>
<evidence type="ECO:0000313" key="16">
    <source>
        <dbReference type="Proteomes" id="UP000325081"/>
    </source>
</evidence>
<dbReference type="FunFam" id="2.160.20.10:FF:000028">
    <property type="entry name" value="Polygalacturonase QRT2"/>
    <property type="match status" value="1"/>
</dbReference>
<evidence type="ECO:0000256" key="11">
    <source>
        <dbReference type="ARBA" id="ARBA00083621"/>
    </source>
</evidence>
<dbReference type="GO" id="GO:0016829">
    <property type="term" value="F:lyase activity"/>
    <property type="evidence" value="ECO:0007669"/>
    <property type="project" value="UniProtKB-KW"/>
</dbReference>
<proteinExistence type="inferred from homology"/>
<dbReference type="Pfam" id="PF00295">
    <property type="entry name" value="Glyco_hydro_28"/>
    <property type="match status" value="1"/>
</dbReference>
<keyword evidence="5" id="KW-0964">Secreted</keyword>
<keyword evidence="15" id="KW-0456">Lyase</keyword>
<feature type="signal peptide" evidence="14">
    <location>
        <begin position="1"/>
        <end position="23"/>
    </location>
</feature>
<evidence type="ECO:0000256" key="3">
    <source>
        <dbReference type="ARBA" id="ARBA00012736"/>
    </source>
</evidence>
<evidence type="ECO:0000256" key="9">
    <source>
        <dbReference type="ARBA" id="ARBA00023316"/>
    </source>
</evidence>
<keyword evidence="7 13" id="KW-0378">Hydrolase</keyword>
<sequence length="443" mass="48501">MGLEKHYFFTFLIIALSLRPICTNSLNDDLVGSHLLEEEYGIDFHAYPSYARPIDSFSDFNKSVRKLESSVRTVNVLSFGAKGDGKTDDSKAFAVAWDKACSSPNYVDFVVPRSKSFLLKPLRFSGPCKSKVKMEISGVILASDDRSDYAEDLRHWLIFDRVKDLVIEGGGTIYGNGDIWWKNSCKINKAKPCKSAPTALTFYKCTNLVVKNLKIQNAQQIHLSFEKCTNVQTSNLDVIAPEKSPNTDGIHVTGTRNIQISSCNIGTGDDCISIVSGSEKVRATDITCGPGHGISIGSLGSENSEEYVSDVVVNRAKLSGTTNGVRIKTWQGGSGSASNIKFHNIQMQGVKNPIIIDQSYCDQKEPCKEQSSAVQVKNIEYKNIKGTSTSDEAINFKCSKRHPCQGITLQNVNLIGTGGEKSKAVCNNVRLQNLGTVSPNCRN</sequence>
<evidence type="ECO:0000256" key="14">
    <source>
        <dbReference type="SAM" id="SignalP"/>
    </source>
</evidence>
<comment type="similarity">
    <text evidence="2 13">Belongs to the glycosyl hydrolase 28 family.</text>
</comment>
<dbReference type="InterPro" id="IPR006626">
    <property type="entry name" value="PbH1"/>
</dbReference>
<evidence type="ECO:0000256" key="6">
    <source>
        <dbReference type="ARBA" id="ARBA00022729"/>
    </source>
</evidence>
<comment type="catalytic activity">
    <reaction evidence="10">
        <text>(1,4-alpha-D-galacturonosyl)n+m + H2O = (1,4-alpha-D-galacturonosyl)n + (1,4-alpha-D-galacturonosyl)m.</text>
        <dbReference type="EC" id="3.2.1.15"/>
    </reaction>
</comment>
<dbReference type="Proteomes" id="UP000325081">
    <property type="component" value="Unassembled WGS sequence"/>
</dbReference>
<comment type="subcellular location">
    <subcellularLocation>
        <location evidence="1">Secreted</location>
        <location evidence="1">Cell wall</location>
    </subcellularLocation>
</comment>
<evidence type="ECO:0000256" key="7">
    <source>
        <dbReference type="ARBA" id="ARBA00022801"/>
    </source>
</evidence>
<dbReference type="GO" id="GO:0009830">
    <property type="term" value="P:cell wall modification involved in abscission"/>
    <property type="evidence" value="ECO:0007669"/>
    <property type="project" value="UniProtKB-ARBA"/>
</dbReference>
<keyword evidence="9" id="KW-0961">Cell wall biogenesis/degradation</keyword>
<comment type="caution">
    <text evidence="15">The sequence shown here is derived from an EMBL/GenBank/DDBJ whole genome shotgun (WGS) entry which is preliminary data.</text>
</comment>
<dbReference type="PROSITE" id="PS00502">
    <property type="entry name" value="POLYGALACTURONASE"/>
    <property type="match status" value="1"/>
</dbReference>
<dbReference type="InterPro" id="IPR000743">
    <property type="entry name" value="Glyco_hydro_28"/>
</dbReference>
<dbReference type="OrthoDB" id="187139at2759"/>
<gene>
    <name evidence="15" type="ORF">STAS_34965</name>
</gene>
<dbReference type="SMART" id="SM00710">
    <property type="entry name" value="PbH1"/>
    <property type="match status" value="5"/>
</dbReference>
<protein>
    <recommendedName>
        <fullName evidence="3">endo-polygalacturonase</fullName>
        <ecNumber evidence="3">3.2.1.15</ecNumber>
    </recommendedName>
    <alternativeName>
        <fullName evidence="11">Pectinase</fullName>
    </alternativeName>
</protein>
<keyword evidence="16" id="KW-1185">Reference proteome</keyword>
<dbReference type="AlphaFoldDB" id="A0A5A7RJ29"/>
<evidence type="ECO:0000256" key="10">
    <source>
        <dbReference type="ARBA" id="ARBA00034074"/>
    </source>
</evidence>